<evidence type="ECO:0000256" key="1">
    <source>
        <dbReference type="SAM" id="Coils"/>
    </source>
</evidence>
<feature type="compositionally biased region" description="Basic residues" evidence="2">
    <location>
        <begin position="11"/>
        <end position="26"/>
    </location>
</feature>
<name>A0AAV9JGQ9_9PEZI</name>
<dbReference type="EMBL" id="JAVFHQ010000028">
    <property type="protein sequence ID" value="KAK4544003.1"/>
    <property type="molecule type" value="Genomic_DNA"/>
</dbReference>
<feature type="region of interest" description="Disordered" evidence="2">
    <location>
        <begin position="358"/>
        <end position="399"/>
    </location>
</feature>
<feature type="region of interest" description="Disordered" evidence="2">
    <location>
        <begin position="610"/>
        <end position="700"/>
    </location>
</feature>
<feature type="compositionally biased region" description="Basic residues" evidence="2">
    <location>
        <begin position="375"/>
        <end position="387"/>
    </location>
</feature>
<comment type="caution">
    <text evidence="3">The sequence shown here is derived from an EMBL/GenBank/DDBJ whole genome shotgun (WGS) entry which is preliminary data.</text>
</comment>
<feature type="compositionally biased region" description="Basic and acidic residues" evidence="2">
    <location>
        <begin position="363"/>
        <end position="374"/>
    </location>
</feature>
<evidence type="ECO:0000313" key="3">
    <source>
        <dbReference type="EMBL" id="KAK4544003.1"/>
    </source>
</evidence>
<feature type="compositionally biased region" description="Basic and acidic residues" evidence="2">
    <location>
        <begin position="629"/>
        <end position="648"/>
    </location>
</feature>
<feature type="region of interest" description="Disordered" evidence="2">
    <location>
        <begin position="443"/>
        <end position="462"/>
    </location>
</feature>
<organism evidence="3 4">
    <name type="scientific">Oleoguttula mirabilis</name>
    <dbReference type="NCBI Taxonomy" id="1507867"/>
    <lineage>
        <taxon>Eukaryota</taxon>
        <taxon>Fungi</taxon>
        <taxon>Dikarya</taxon>
        <taxon>Ascomycota</taxon>
        <taxon>Pezizomycotina</taxon>
        <taxon>Dothideomycetes</taxon>
        <taxon>Dothideomycetidae</taxon>
        <taxon>Mycosphaerellales</taxon>
        <taxon>Teratosphaeriaceae</taxon>
        <taxon>Oleoguttula</taxon>
    </lineage>
</organism>
<feature type="region of interest" description="Disordered" evidence="2">
    <location>
        <begin position="774"/>
        <end position="803"/>
    </location>
</feature>
<accession>A0AAV9JGQ9</accession>
<feature type="region of interest" description="Disordered" evidence="2">
    <location>
        <begin position="1"/>
        <end position="26"/>
    </location>
</feature>
<feature type="region of interest" description="Disordered" evidence="2">
    <location>
        <begin position="467"/>
        <end position="528"/>
    </location>
</feature>
<evidence type="ECO:0000256" key="2">
    <source>
        <dbReference type="SAM" id="MobiDB-lite"/>
    </source>
</evidence>
<protein>
    <submittedName>
        <fullName evidence="3">Uncharacterized protein</fullName>
    </submittedName>
</protein>
<keyword evidence="4" id="KW-1185">Reference proteome</keyword>
<sequence>MPPLIADQRAERKRHERDKRSRKRVATRKAVAAKIIQDEEALQKARKGQFDARKFTGVVIGRQKFYIAGSEQNTRAIFAVQPDSHKGASRFTTLKNVKINRNMDDMMPLLQRKKDISNALGVAEGAVVEFVQMHRINGLQPDAGQAFAAFNNASANEGKDLLRRLRLVYGDTTFLSLEALSLAATSLLAIRQPQLPGWFTGDTSSFDIYLYLFIFAIYRPRGRGPSRRMLTGIPIDDNQPPVPLQQDAFTQAKELNINRAVITTRSQLRRLASVTPISNAVLKEPVPAAEAVSTPNLGAAKRHGYINKHYQEHFEEDNEEFGEAKQQAQEQFEEDNEYFDEAKKQTLVKYDAYDEYSTSESQTIERRESIERAHPVKRSPNKLRKIKPSTPHSPLLGRGLSLLSRVRERFKRSKSTPQVSGLGIAIPGAETEERVLEVLDSKQAVAQRPEPPRQSSSSTELHCISTTASGHRITTRSPKVPVQRTLKALRVSPSPSSSESGSKGSSGRKSGAAGSSTAATEQAQAAAHEEVGSGLFPITQTATAQTFAAEGLAAPGALAGEAEHSYSLIGAAPGDDRLGLPSQIHLDGVTQAECSADGLQDAVARRSAANPNIMTESGALTGPVASSSGHDRRPDDRAEEDAVARQDRNLMACGPACEPAHGESQDSQPLATAGDVPAPLRVPDRSSSTAERYPGPQKGEAYVPYVQEGHELAAGIPTHPVTSHKGRPDSIAEGEALAQESEKYVPYIPEGRVVPRPEYEYEVHSGQAHCHIANAPEDTELPRPEPPEGQLPRLKPYGPEASEEPISELLEALLERYVAYSPSRYGDRNARPRRPRQNS</sequence>
<feature type="compositionally biased region" description="Low complexity" evidence="2">
    <location>
        <begin position="492"/>
        <end position="526"/>
    </location>
</feature>
<keyword evidence="1" id="KW-0175">Coiled coil</keyword>
<proteinExistence type="predicted"/>
<feature type="coiled-coil region" evidence="1">
    <location>
        <begin position="311"/>
        <end position="345"/>
    </location>
</feature>
<dbReference type="Proteomes" id="UP001324427">
    <property type="component" value="Unassembled WGS sequence"/>
</dbReference>
<evidence type="ECO:0000313" key="4">
    <source>
        <dbReference type="Proteomes" id="UP001324427"/>
    </source>
</evidence>
<dbReference type="AlphaFoldDB" id="A0AAV9JGQ9"/>
<gene>
    <name evidence="3" type="ORF">LTR36_004777</name>
</gene>
<reference evidence="3 4" key="1">
    <citation type="submission" date="2021-11" db="EMBL/GenBank/DDBJ databases">
        <title>Black yeast isolated from Biological Soil Crust.</title>
        <authorList>
            <person name="Kurbessoian T."/>
        </authorList>
    </citation>
    <scope>NUCLEOTIDE SEQUENCE [LARGE SCALE GENOMIC DNA]</scope>
    <source>
        <strain evidence="3 4">CCFEE 5522</strain>
    </source>
</reference>